<dbReference type="Gene3D" id="2.60.40.420">
    <property type="entry name" value="Cupredoxins - blue copper proteins"/>
    <property type="match status" value="1"/>
</dbReference>
<dbReference type="InterPro" id="IPR052721">
    <property type="entry name" value="ET_Amicyanin"/>
</dbReference>
<proteinExistence type="predicted"/>
<gene>
    <name evidence="4" type="ORF">CP968_00180</name>
    <name evidence="3" type="ORF">GCM10010371_67970</name>
</gene>
<reference evidence="4 5" key="2">
    <citation type="submission" date="2017-09" db="EMBL/GenBank/DDBJ databases">
        <authorList>
            <person name="Lee N."/>
            <person name="Cho B.-K."/>
        </authorList>
    </citation>
    <scope>NUCLEOTIDE SEQUENCE [LARGE SCALE GENOMIC DNA]</scope>
    <source>
        <strain evidence="4 5">ATCC 27467</strain>
    </source>
</reference>
<dbReference type="PANTHER" id="PTHR36507">
    <property type="entry name" value="BLL1555 PROTEIN"/>
    <property type="match status" value="1"/>
</dbReference>
<dbReference type="RefSeq" id="WP_150516046.1">
    <property type="nucleotide sequence ID" value="NZ_BMVX01000049.1"/>
</dbReference>
<dbReference type="SUPFAM" id="SSF49503">
    <property type="entry name" value="Cupredoxins"/>
    <property type="match status" value="1"/>
</dbReference>
<feature type="signal peptide" evidence="1">
    <location>
        <begin position="1"/>
        <end position="37"/>
    </location>
</feature>
<dbReference type="InterPro" id="IPR028096">
    <property type="entry name" value="EfeO_Cupredoxin"/>
</dbReference>
<dbReference type="EMBL" id="CP023701">
    <property type="protein sequence ID" value="QEU76945.1"/>
    <property type="molecule type" value="Genomic_DNA"/>
</dbReference>
<dbReference type="InterPro" id="IPR008972">
    <property type="entry name" value="Cupredoxin"/>
</dbReference>
<dbReference type="EMBL" id="BMVX01000049">
    <property type="protein sequence ID" value="GGZ98774.1"/>
    <property type="molecule type" value="Genomic_DNA"/>
</dbReference>
<dbReference type="OrthoDB" id="574459at2"/>
<sequence length="129" mass="12964">MLLLKPASHPLRSVAVRAACAAAALVGVCLAPAGAQSAPAQSAPAARITIKAFGFGPGSLSVAPGTVVTVVNQDTAPHTGTGTGTGRAAFDTKTIKAGRSATFTAPRTRGTYSYICTIHQFMSGTLTIH</sequence>
<keyword evidence="5" id="KW-1185">Reference proteome</keyword>
<dbReference type="AlphaFoldDB" id="A0A5P2UER2"/>
<evidence type="ECO:0000313" key="5">
    <source>
        <dbReference type="Proteomes" id="UP000326831"/>
    </source>
</evidence>
<name>A0A5P2UER2_9ACTN</name>
<organism evidence="4 5">
    <name type="scientific">Streptomyces subrutilus</name>
    <dbReference type="NCBI Taxonomy" id="36818"/>
    <lineage>
        <taxon>Bacteria</taxon>
        <taxon>Bacillati</taxon>
        <taxon>Actinomycetota</taxon>
        <taxon>Actinomycetes</taxon>
        <taxon>Kitasatosporales</taxon>
        <taxon>Streptomycetaceae</taxon>
        <taxon>Streptomyces</taxon>
    </lineage>
</organism>
<dbReference type="Proteomes" id="UP000326831">
    <property type="component" value="Chromosome"/>
</dbReference>
<dbReference type="KEGG" id="ssub:CP968_00180"/>
<protein>
    <submittedName>
        <fullName evidence="4">Metal-binding protein</fullName>
    </submittedName>
</protein>
<evidence type="ECO:0000313" key="4">
    <source>
        <dbReference type="EMBL" id="QEU76945.1"/>
    </source>
</evidence>
<feature type="domain" description="EfeO-type cupredoxin-like" evidence="2">
    <location>
        <begin position="33"/>
        <end position="128"/>
    </location>
</feature>
<evidence type="ECO:0000313" key="3">
    <source>
        <dbReference type="EMBL" id="GGZ98774.1"/>
    </source>
</evidence>
<feature type="chain" id="PRO_5044622684" evidence="1">
    <location>
        <begin position="38"/>
        <end position="129"/>
    </location>
</feature>
<dbReference type="PANTHER" id="PTHR36507:SF1">
    <property type="entry name" value="BLL1555 PROTEIN"/>
    <property type="match status" value="1"/>
</dbReference>
<dbReference type="Proteomes" id="UP000634660">
    <property type="component" value="Unassembled WGS sequence"/>
</dbReference>
<evidence type="ECO:0000259" key="2">
    <source>
        <dbReference type="Pfam" id="PF13473"/>
    </source>
</evidence>
<dbReference type="Pfam" id="PF13473">
    <property type="entry name" value="Cupredoxin_1"/>
    <property type="match status" value="1"/>
</dbReference>
<keyword evidence="1" id="KW-0732">Signal</keyword>
<reference evidence="3" key="3">
    <citation type="submission" date="2020-09" db="EMBL/GenBank/DDBJ databases">
        <authorList>
            <person name="Sun Q."/>
            <person name="Ohkuma M."/>
        </authorList>
    </citation>
    <scope>NUCLEOTIDE SEQUENCE</scope>
    <source>
        <strain evidence="3">JCM 4834</strain>
    </source>
</reference>
<accession>A0A5P2UER2</accession>
<reference evidence="3" key="1">
    <citation type="journal article" date="2014" name="Int. J. Syst. Evol. Microbiol.">
        <title>Complete genome sequence of Corynebacterium casei LMG S-19264T (=DSM 44701T), isolated from a smear-ripened cheese.</title>
        <authorList>
            <consortium name="US DOE Joint Genome Institute (JGI-PGF)"/>
            <person name="Walter F."/>
            <person name="Albersmeier A."/>
            <person name="Kalinowski J."/>
            <person name="Ruckert C."/>
        </authorList>
    </citation>
    <scope>NUCLEOTIDE SEQUENCE</scope>
    <source>
        <strain evidence="3">JCM 4834</strain>
    </source>
</reference>
<evidence type="ECO:0000256" key="1">
    <source>
        <dbReference type="SAM" id="SignalP"/>
    </source>
</evidence>